<evidence type="ECO:0000256" key="6">
    <source>
        <dbReference type="ARBA" id="ARBA00022723"/>
    </source>
</evidence>
<dbReference type="RefSeq" id="XP_073978183.1">
    <property type="nucleotide sequence ID" value="XM_074122082.1"/>
</dbReference>
<dbReference type="GeneID" id="141451057"/>
<reference evidence="16" key="1">
    <citation type="submission" date="2013-04" db="EMBL/GenBank/DDBJ databases">
        <title>An insight into the transcriptome of the digestive tract of the blood sucking bug, Rhodnius prolixus.</title>
        <authorList>
            <person name="Ribeiro J.M.C."/>
            <person name="Genta F.A."/>
            <person name="Sorgine M.H.F."/>
            <person name="Paiva-Silva G.O."/>
            <person name="Majerowicz D."/>
            <person name="Medeiros M."/>
            <person name="Koerich L."/>
            <person name="Terra W.R."/>
            <person name="Ferreira C."/>
            <person name="Pimentel A.C."/>
            <person name="Bisch P.M."/>
            <person name="Diniz M.M.P."/>
            <person name="Nascimento R."/>
            <person name="Salmon D."/>
            <person name="Silber A.M."/>
            <person name="Alves M."/>
            <person name="Oliveira M.F."/>
            <person name="Gondim K.C."/>
            <person name="Silva Neto M.A.C."/>
            <person name="Atella G.C."/>
            <person name="Araujo H."/>
            <person name="Dias F.S."/>
            <person name="Polycarpo C.R."/>
            <person name="Fampa P."/>
            <person name="Melo A.C."/>
            <person name="Tanaka A.S."/>
            <person name="Balczun C."/>
            <person name="Oliveira J.H.M."/>
            <person name="Goncalves R."/>
            <person name="Lazoski C."/>
            <person name="Pereira M.A."/>
            <person name="Rivera-Pomar R."/>
            <person name="Diambra L."/>
            <person name="Schaub G.A."/>
            <person name="Garcia E.S."/>
            <person name="Azambuja P."/>
            <person name="Braz G.R.C."/>
            <person name="Oliveira P.L."/>
        </authorList>
    </citation>
    <scope>NUCLEOTIDE SEQUENCE</scope>
</reference>
<evidence type="ECO:0000256" key="7">
    <source>
        <dbReference type="ARBA" id="ARBA00022801"/>
    </source>
</evidence>
<dbReference type="HAMAP" id="MF_01855">
    <property type="entry name" value="FBPase_class1"/>
    <property type="match status" value="1"/>
</dbReference>
<keyword evidence="8" id="KW-0460">Magnesium</keyword>
<dbReference type="PANTHER" id="PTHR11556:SF1">
    <property type="entry name" value="FRUCTOSE-BISPHOSPHATASE"/>
    <property type="match status" value="1"/>
</dbReference>
<dbReference type="PIRSF" id="PIRSF000904">
    <property type="entry name" value="FBPtase_SBPase"/>
    <property type="match status" value="1"/>
</dbReference>
<dbReference type="Gene3D" id="3.30.540.10">
    <property type="entry name" value="Fructose-1,6-Bisphosphatase, subunit A, domain 1"/>
    <property type="match status" value="1"/>
</dbReference>
<evidence type="ECO:0000313" key="17">
    <source>
        <dbReference type="EnsemblMetazoa" id="RPRC010227-PA"/>
    </source>
</evidence>
<comment type="pathway">
    <text evidence="10">Carbohydrate biosynthesis.</text>
</comment>
<dbReference type="InterPro" id="IPR000146">
    <property type="entry name" value="FBPase_class-1"/>
</dbReference>
<dbReference type="EMBL" id="GAHY01001648">
    <property type="protein sequence ID" value="JAA75862.1"/>
    <property type="molecule type" value="mRNA"/>
</dbReference>
<evidence type="ECO:0000256" key="8">
    <source>
        <dbReference type="ARBA" id="ARBA00022842"/>
    </source>
</evidence>
<dbReference type="GO" id="GO:0042132">
    <property type="term" value="F:fructose 1,6-bisphosphate 1-phosphatase activity"/>
    <property type="evidence" value="ECO:0007669"/>
    <property type="project" value="UniProtKB-EC"/>
</dbReference>
<feature type="domain" description="Fructose-1-6-bisphosphatase class 1 C-terminal" evidence="15">
    <location>
        <begin position="227"/>
        <end position="354"/>
    </location>
</feature>
<reference evidence="17" key="3">
    <citation type="submission" date="2015-05" db="UniProtKB">
        <authorList>
            <consortium name="EnsemblMetazoa"/>
        </authorList>
    </citation>
    <scope>IDENTIFICATION</scope>
</reference>
<evidence type="ECO:0000256" key="11">
    <source>
        <dbReference type="ARBA" id="ARBA00032973"/>
    </source>
</evidence>
<dbReference type="InterPro" id="IPR033391">
    <property type="entry name" value="FBPase_N"/>
</dbReference>
<evidence type="ECO:0000313" key="18">
    <source>
        <dbReference type="Proteomes" id="UP000015103"/>
    </source>
</evidence>
<name>R4FKY2_RHOPR</name>
<dbReference type="Gene3D" id="3.40.190.80">
    <property type="match status" value="1"/>
</dbReference>
<dbReference type="PANTHER" id="PTHR11556">
    <property type="entry name" value="FRUCTOSE-1,6-BISPHOSPHATASE-RELATED"/>
    <property type="match status" value="1"/>
</dbReference>
<dbReference type="Proteomes" id="UP000015103">
    <property type="component" value="Unassembled WGS sequence"/>
</dbReference>
<dbReference type="InterPro" id="IPR028343">
    <property type="entry name" value="FBPtase"/>
</dbReference>
<dbReference type="GO" id="GO:0046872">
    <property type="term" value="F:metal ion binding"/>
    <property type="evidence" value="ECO:0007669"/>
    <property type="project" value="UniProtKB-KW"/>
</dbReference>
<dbReference type="InterPro" id="IPR044015">
    <property type="entry name" value="FBPase_C_dom"/>
</dbReference>
<keyword evidence="9 12" id="KW-0119">Carbohydrate metabolism</keyword>
<evidence type="ECO:0000256" key="12">
    <source>
        <dbReference type="RuleBase" id="RU000508"/>
    </source>
</evidence>
<dbReference type="HOGENOM" id="CLU_039977_2_2_1"/>
<dbReference type="eggNOG" id="KOG1458">
    <property type="taxonomic scope" value="Eukaryota"/>
</dbReference>
<dbReference type="GO" id="GO:0006000">
    <property type="term" value="P:fructose metabolic process"/>
    <property type="evidence" value="ECO:0007669"/>
    <property type="project" value="TreeGrafter"/>
</dbReference>
<dbReference type="GO" id="GO:0030388">
    <property type="term" value="P:fructose 1,6-bisphosphate metabolic process"/>
    <property type="evidence" value="ECO:0007669"/>
    <property type="project" value="TreeGrafter"/>
</dbReference>
<evidence type="ECO:0000256" key="1">
    <source>
        <dbReference type="ARBA" id="ARBA00001273"/>
    </source>
</evidence>
<evidence type="ECO:0000256" key="4">
    <source>
        <dbReference type="ARBA" id="ARBA00011881"/>
    </source>
</evidence>
<sequence>MTECKRDPIRKYPQKPRTKDALPSIPIENIPQTKLIPLTRIIHDYDRINADASYQFSQLISALQTLGKSISAVLRKSGISQCHILGADIYQKSASELTSLLVDLAIKLIETSNSTCLILTKNVKDVIKVPKEHSGRYIVAISVLDKKITPHATTCAGTLFCIFKRADEIIDVIPDEVLQPGKNAIAAGYIIYGNMTLLVLALKKKVKTFTLDPVLGEFILRNDEWRIPEYGYFYSVNHGTSETWDAKLEPYFNELLNSKGYEKWESRYTGSPAIDCHYALQMGGIYLHPANKKYPTGRLGLLYEAVPLAFVATSCGGAAISGTNLTLEIVPEYIHDFTPLFLGSSKHISILKSFLEGENINIEGQEIEANFEDK</sequence>
<evidence type="ECO:0000256" key="3">
    <source>
        <dbReference type="ARBA" id="ARBA00010941"/>
    </source>
</evidence>
<dbReference type="PROSITE" id="PS00124">
    <property type="entry name" value="FBPASE"/>
    <property type="match status" value="1"/>
</dbReference>
<reference evidence="18" key="2">
    <citation type="submission" date="2015-04" db="EMBL/GenBank/DDBJ databases">
        <authorList>
            <person name="Wilson R.K."/>
            <person name="Warren W."/>
            <person name="Dotson E."/>
            <person name="Oliveira P.L."/>
        </authorList>
    </citation>
    <scope>NUCLEOTIDE SEQUENCE</scope>
</reference>
<dbReference type="Pfam" id="PF00316">
    <property type="entry name" value="FBPase"/>
    <property type="match status" value="1"/>
</dbReference>
<evidence type="ECO:0000256" key="2">
    <source>
        <dbReference type="ARBA" id="ARBA00001946"/>
    </source>
</evidence>
<dbReference type="GO" id="GO:0005829">
    <property type="term" value="C:cytosol"/>
    <property type="evidence" value="ECO:0007669"/>
    <property type="project" value="TreeGrafter"/>
</dbReference>
<dbReference type="SUPFAM" id="SSF56655">
    <property type="entry name" value="Carbohydrate phosphatase"/>
    <property type="match status" value="1"/>
</dbReference>
<keyword evidence="7 12" id="KW-0378">Hydrolase</keyword>
<dbReference type="Pfam" id="PF18913">
    <property type="entry name" value="FBPase_C"/>
    <property type="match status" value="1"/>
</dbReference>
<dbReference type="EC" id="3.1.3.11" evidence="5"/>
<dbReference type="UniPathway" id="UPA00138"/>
<comment type="cofactor">
    <cofactor evidence="2">
        <name>Mg(2+)</name>
        <dbReference type="ChEBI" id="CHEBI:18420"/>
    </cofactor>
</comment>
<comment type="similarity">
    <text evidence="3 12">Belongs to the FBPase class 1 family.</text>
</comment>
<dbReference type="PRINTS" id="PR00115">
    <property type="entry name" value="F16BPHPHTASE"/>
</dbReference>
<dbReference type="GO" id="GO:0006002">
    <property type="term" value="P:fructose 6-phosphate metabolic process"/>
    <property type="evidence" value="ECO:0007669"/>
    <property type="project" value="TreeGrafter"/>
</dbReference>
<dbReference type="AlphaFoldDB" id="R4FKY2"/>
<evidence type="ECO:0000256" key="13">
    <source>
        <dbReference type="SAM" id="MobiDB-lite"/>
    </source>
</evidence>
<accession>R4FKY2</accession>
<organism evidence="16">
    <name type="scientific">Rhodnius prolixus</name>
    <name type="common">Triatomid bug</name>
    <dbReference type="NCBI Taxonomy" id="13249"/>
    <lineage>
        <taxon>Eukaryota</taxon>
        <taxon>Metazoa</taxon>
        <taxon>Ecdysozoa</taxon>
        <taxon>Arthropoda</taxon>
        <taxon>Hexapoda</taxon>
        <taxon>Insecta</taxon>
        <taxon>Pterygota</taxon>
        <taxon>Neoptera</taxon>
        <taxon>Paraneoptera</taxon>
        <taxon>Hemiptera</taxon>
        <taxon>Heteroptera</taxon>
        <taxon>Panheteroptera</taxon>
        <taxon>Cimicomorpha</taxon>
        <taxon>Reduviidae</taxon>
        <taxon>Triatominae</taxon>
        <taxon>Rhodnius</taxon>
    </lineage>
</organism>
<evidence type="ECO:0000256" key="9">
    <source>
        <dbReference type="ARBA" id="ARBA00023277"/>
    </source>
</evidence>
<dbReference type="OMA" id="DEWRIPE"/>
<dbReference type="InterPro" id="IPR020548">
    <property type="entry name" value="Fructose_bisphosphatase_AS"/>
</dbReference>
<dbReference type="STRING" id="13249.R4FKY2"/>
<dbReference type="VEuPathDB" id="VectorBase:RPRC010227"/>
<dbReference type="EMBL" id="ACPB03018229">
    <property type="status" value="NOT_ANNOTATED_CDS"/>
    <property type="molecule type" value="Genomic_DNA"/>
</dbReference>
<evidence type="ECO:0000256" key="5">
    <source>
        <dbReference type="ARBA" id="ARBA00013093"/>
    </source>
</evidence>
<feature type="region of interest" description="Disordered" evidence="13">
    <location>
        <begin position="1"/>
        <end position="23"/>
    </location>
</feature>
<feature type="domain" description="Fructose-1-6-bisphosphatase class I N-terminal" evidence="14">
    <location>
        <begin position="38"/>
        <end position="221"/>
    </location>
</feature>
<protein>
    <recommendedName>
        <fullName evidence="5">fructose-bisphosphatase</fullName>
        <ecNumber evidence="5">3.1.3.11</ecNumber>
    </recommendedName>
    <alternativeName>
        <fullName evidence="11">D-fructose-1,6-bisphosphate 1-phosphohydrolase</fullName>
    </alternativeName>
</protein>
<comment type="catalytic activity">
    <reaction evidence="1">
        <text>beta-D-fructose 1,6-bisphosphate + H2O = beta-D-fructose 6-phosphate + phosphate</text>
        <dbReference type="Rhea" id="RHEA:11064"/>
        <dbReference type="ChEBI" id="CHEBI:15377"/>
        <dbReference type="ChEBI" id="CHEBI:32966"/>
        <dbReference type="ChEBI" id="CHEBI:43474"/>
        <dbReference type="ChEBI" id="CHEBI:57634"/>
        <dbReference type="EC" id="3.1.3.11"/>
    </reaction>
</comment>
<dbReference type="GO" id="GO:0006094">
    <property type="term" value="P:gluconeogenesis"/>
    <property type="evidence" value="ECO:0007669"/>
    <property type="project" value="UniProtKB-UniPathway"/>
</dbReference>
<keyword evidence="6" id="KW-0479">Metal-binding</keyword>
<proteinExistence type="evidence at transcript level"/>
<evidence type="ECO:0000313" key="16">
    <source>
        <dbReference type="EMBL" id="JAA75862.1"/>
    </source>
</evidence>
<dbReference type="GO" id="GO:0005986">
    <property type="term" value="P:sucrose biosynthetic process"/>
    <property type="evidence" value="ECO:0007669"/>
    <property type="project" value="TreeGrafter"/>
</dbReference>
<dbReference type="EnsemblMetazoa" id="RPRC010227-RA">
    <property type="protein sequence ID" value="RPRC010227-PA"/>
    <property type="gene ID" value="RPRC010227"/>
</dbReference>
<evidence type="ECO:0000259" key="14">
    <source>
        <dbReference type="Pfam" id="PF00316"/>
    </source>
</evidence>
<comment type="subunit">
    <text evidence="4">Homotetramer.</text>
</comment>
<evidence type="ECO:0000259" key="15">
    <source>
        <dbReference type="Pfam" id="PF18913"/>
    </source>
</evidence>
<evidence type="ECO:0000256" key="10">
    <source>
        <dbReference type="ARBA" id="ARBA00024331"/>
    </source>
</evidence>
<keyword evidence="18" id="KW-1185">Reference proteome</keyword>
<feature type="compositionally biased region" description="Basic and acidic residues" evidence="13">
    <location>
        <begin position="1"/>
        <end position="10"/>
    </location>
</feature>